<evidence type="ECO:0000256" key="5">
    <source>
        <dbReference type="SAM" id="Phobius"/>
    </source>
</evidence>
<dbReference type="InterPro" id="IPR007829">
    <property type="entry name" value="TM2"/>
</dbReference>
<dbReference type="Proteomes" id="UP001139199">
    <property type="component" value="Unassembled WGS sequence"/>
</dbReference>
<keyword evidence="2 5" id="KW-0812">Transmembrane</keyword>
<sequence>MSDEKNLSNDLNEMLDDAKEGAKEFANDAKETAAEFANNAEETFNEVTGENKKVLAGVLAIILGALGVHKFILGYNKEGIIMLAISVITCGIGASVIGLIGLIEGIIYLTKSDAEFYATYQLGKKGWF</sequence>
<keyword evidence="8" id="KW-1185">Reference proteome</keyword>
<dbReference type="Pfam" id="PF05154">
    <property type="entry name" value="TM2"/>
    <property type="match status" value="1"/>
</dbReference>
<comment type="caution">
    <text evidence="7">The sequence shown here is derived from an EMBL/GenBank/DDBJ whole genome shotgun (WGS) entry which is preliminary data.</text>
</comment>
<feature type="transmembrane region" description="Helical" evidence="5">
    <location>
        <begin position="80"/>
        <end position="103"/>
    </location>
</feature>
<proteinExistence type="predicted"/>
<evidence type="ECO:0000259" key="6">
    <source>
        <dbReference type="Pfam" id="PF05154"/>
    </source>
</evidence>
<feature type="domain" description="TM2" evidence="6">
    <location>
        <begin position="50"/>
        <end position="94"/>
    </location>
</feature>
<dbReference type="EMBL" id="JAJAPW010000002">
    <property type="protein sequence ID" value="MCB4798059.1"/>
    <property type="molecule type" value="Genomic_DNA"/>
</dbReference>
<evidence type="ECO:0000313" key="8">
    <source>
        <dbReference type="Proteomes" id="UP001139199"/>
    </source>
</evidence>
<evidence type="ECO:0000256" key="2">
    <source>
        <dbReference type="ARBA" id="ARBA00022692"/>
    </source>
</evidence>
<organism evidence="7 8">
    <name type="scientific">Neotamlana laminarinivorans</name>
    <dbReference type="NCBI Taxonomy" id="2883124"/>
    <lineage>
        <taxon>Bacteria</taxon>
        <taxon>Pseudomonadati</taxon>
        <taxon>Bacteroidota</taxon>
        <taxon>Flavobacteriia</taxon>
        <taxon>Flavobacteriales</taxon>
        <taxon>Flavobacteriaceae</taxon>
        <taxon>Neotamlana</taxon>
    </lineage>
</organism>
<evidence type="ECO:0000256" key="1">
    <source>
        <dbReference type="ARBA" id="ARBA00004141"/>
    </source>
</evidence>
<feature type="transmembrane region" description="Helical" evidence="5">
    <location>
        <begin position="54"/>
        <end position="73"/>
    </location>
</feature>
<comment type="subcellular location">
    <subcellularLocation>
        <location evidence="1">Membrane</location>
        <topology evidence="1">Multi-pass membrane protein</topology>
    </subcellularLocation>
</comment>
<dbReference type="AlphaFoldDB" id="A0A9X1L2X2"/>
<dbReference type="RefSeq" id="WP_226541353.1">
    <property type="nucleotide sequence ID" value="NZ_JAJAPW010000002.1"/>
</dbReference>
<accession>A0A9X1L2X2</accession>
<protein>
    <submittedName>
        <fullName evidence="7">TM2 domain-containing protein</fullName>
    </submittedName>
</protein>
<dbReference type="GO" id="GO:0016020">
    <property type="term" value="C:membrane"/>
    <property type="evidence" value="ECO:0007669"/>
    <property type="project" value="UniProtKB-SubCell"/>
</dbReference>
<evidence type="ECO:0000256" key="3">
    <source>
        <dbReference type="ARBA" id="ARBA00022989"/>
    </source>
</evidence>
<reference evidence="7" key="1">
    <citation type="submission" date="2021-10" db="EMBL/GenBank/DDBJ databases">
        <title>Tamlana sargassums sp. nov., and Tamlana laminarinivorans sp. nov., two new bacteria isolated from the brown alga.</title>
        <authorList>
            <person name="Li J."/>
        </authorList>
    </citation>
    <scope>NUCLEOTIDE SEQUENCE</scope>
    <source>
        <strain evidence="7">PT2-4</strain>
    </source>
</reference>
<evidence type="ECO:0000256" key="4">
    <source>
        <dbReference type="ARBA" id="ARBA00023136"/>
    </source>
</evidence>
<keyword evidence="4 5" id="KW-0472">Membrane</keyword>
<name>A0A9X1L2X2_9FLAO</name>
<gene>
    <name evidence="7" type="ORF">LG649_04340</name>
</gene>
<keyword evidence="3 5" id="KW-1133">Transmembrane helix</keyword>
<evidence type="ECO:0000313" key="7">
    <source>
        <dbReference type="EMBL" id="MCB4798059.1"/>
    </source>
</evidence>